<keyword evidence="2" id="KW-1185">Reference proteome</keyword>
<organism evidence="1 2">
    <name type="scientific">Beauveria bassiana (strain ARSEF 2860)</name>
    <name type="common">White muscardine disease fungus</name>
    <name type="synonym">Tritirachium shiotae</name>
    <dbReference type="NCBI Taxonomy" id="655819"/>
    <lineage>
        <taxon>Eukaryota</taxon>
        <taxon>Fungi</taxon>
        <taxon>Dikarya</taxon>
        <taxon>Ascomycota</taxon>
        <taxon>Pezizomycotina</taxon>
        <taxon>Sordariomycetes</taxon>
        <taxon>Hypocreomycetidae</taxon>
        <taxon>Hypocreales</taxon>
        <taxon>Cordycipitaceae</taxon>
        <taxon>Beauveria</taxon>
    </lineage>
</organism>
<sequence>MDDTWVNRTRTGNTRDKLSEATSKIESLLKDVLSDLEIICTIRDRMMDQDYCEFIIIERDLRPCFDIPDVVGDALLRLSRTFNAQEPLIKFIRQTMAAAEQDEYLEAFVDGPLSDSNLSTSTYVPRLGQEGH</sequence>
<dbReference type="AlphaFoldDB" id="J4KMW2"/>
<gene>
    <name evidence="1" type="ORF">BBA_06218</name>
</gene>
<evidence type="ECO:0000313" key="2">
    <source>
        <dbReference type="Proteomes" id="UP000002762"/>
    </source>
</evidence>
<dbReference type="Proteomes" id="UP000002762">
    <property type="component" value="Unassembled WGS sequence"/>
</dbReference>
<accession>J4KMW2</accession>
<evidence type="ECO:0000313" key="1">
    <source>
        <dbReference type="EMBL" id="EJP64649.1"/>
    </source>
</evidence>
<dbReference type="RefSeq" id="XP_008599537.1">
    <property type="nucleotide sequence ID" value="XM_008601315.1"/>
</dbReference>
<dbReference type="InParanoid" id="J4KMW2"/>
<name>J4KMW2_BEAB2</name>
<proteinExistence type="predicted"/>
<dbReference type="EMBL" id="JH725167">
    <property type="protein sequence ID" value="EJP64649.1"/>
    <property type="molecule type" value="Genomic_DNA"/>
</dbReference>
<dbReference type="HOGENOM" id="CLU_1916697_0_0_1"/>
<dbReference type="GeneID" id="19889230"/>
<reference evidence="1 2" key="1">
    <citation type="journal article" date="2012" name="Sci. Rep.">
        <title>Genomic perspectives on the evolution of fungal entomopathogenicity in Beauveria bassiana.</title>
        <authorList>
            <person name="Xiao G."/>
            <person name="Ying S.H."/>
            <person name="Zheng P."/>
            <person name="Wang Z.L."/>
            <person name="Zhang S."/>
            <person name="Xie X.Q."/>
            <person name="Shang Y."/>
            <person name="St Leger R.J."/>
            <person name="Zhao G.P."/>
            <person name="Wang C."/>
            <person name="Feng M.G."/>
        </authorList>
    </citation>
    <scope>NUCLEOTIDE SEQUENCE [LARGE SCALE GENOMIC DNA]</scope>
    <source>
        <strain evidence="1 2">ARSEF 2860</strain>
    </source>
</reference>
<protein>
    <submittedName>
        <fullName evidence="1">Uncharacterized protein</fullName>
    </submittedName>
</protein>